<evidence type="ECO:0000256" key="6">
    <source>
        <dbReference type="SAM" id="Phobius"/>
    </source>
</evidence>
<evidence type="ECO:0000256" key="4">
    <source>
        <dbReference type="ARBA" id="ARBA00022989"/>
    </source>
</evidence>
<organism evidence="7 8">
    <name type="scientific">endosymbiont of Escarpia spicata</name>
    <dbReference type="NCBI Taxonomy" id="2200908"/>
    <lineage>
        <taxon>Bacteria</taxon>
        <taxon>Pseudomonadati</taxon>
        <taxon>Pseudomonadota</taxon>
        <taxon>Gammaproteobacteria</taxon>
        <taxon>sulfur-oxidizing symbionts</taxon>
    </lineage>
</organism>
<dbReference type="InterPro" id="IPR050833">
    <property type="entry name" value="Poly_Biosynth_Transport"/>
</dbReference>
<keyword evidence="8" id="KW-1185">Reference proteome</keyword>
<feature type="transmembrane region" description="Helical" evidence="6">
    <location>
        <begin position="118"/>
        <end position="136"/>
    </location>
</feature>
<feature type="transmembrane region" description="Helical" evidence="6">
    <location>
        <begin position="396"/>
        <end position="416"/>
    </location>
</feature>
<dbReference type="EMBL" id="QFXE01000005">
    <property type="protein sequence ID" value="RDH87869.1"/>
    <property type="molecule type" value="Genomic_DNA"/>
</dbReference>
<keyword evidence="4 6" id="KW-1133">Transmembrane helix</keyword>
<protein>
    <submittedName>
        <fullName evidence="7">Transporter</fullName>
    </submittedName>
</protein>
<dbReference type="Proteomes" id="UP000254771">
    <property type="component" value="Unassembled WGS sequence"/>
</dbReference>
<dbReference type="AlphaFoldDB" id="A0A370DRZ0"/>
<evidence type="ECO:0000256" key="3">
    <source>
        <dbReference type="ARBA" id="ARBA00022692"/>
    </source>
</evidence>
<feature type="transmembrane region" description="Helical" evidence="6">
    <location>
        <begin position="180"/>
        <end position="198"/>
    </location>
</feature>
<evidence type="ECO:0000256" key="5">
    <source>
        <dbReference type="ARBA" id="ARBA00023136"/>
    </source>
</evidence>
<feature type="transmembrane region" description="Helical" evidence="6">
    <location>
        <begin position="428"/>
        <end position="449"/>
    </location>
</feature>
<feature type="transmembrane region" description="Helical" evidence="6">
    <location>
        <begin position="371"/>
        <end position="390"/>
    </location>
</feature>
<name>A0A370DRZ0_9GAMM</name>
<dbReference type="GO" id="GO:0005886">
    <property type="term" value="C:plasma membrane"/>
    <property type="evidence" value="ECO:0007669"/>
    <property type="project" value="UniProtKB-SubCell"/>
</dbReference>
<feature type="transmembrane region" description="Helical" evidence="6">
    <location>
        <begin position="6"/>
        <end position="22"/>
    </location>
</feature>
<keyword evidence="2" id="KW-1003">Cell membrane</keyword>
<feature type="transmembrane region" description="Helical" evidence="6">
    <location>
        <begin position="333"/>
        <end position="350"/>
    </location>
</feature>
<dbReference type="PANTHER" id="PTHR30250:SF26">
    <property type="entry name" value="PSMA PROTEIN"/>
    <property type="match status" value="1"/>
</dbReference>
<reference evidence="7 8" key="1">
    <citation type="journal article" date="2018" name="ISME J.">
        <title>Endosymbiont genomes yield clues of tubeworm success.</title>
        <authorList>
            <person name="Li Y."/>
            <person name="Liles M.R."/>
            <person name="Halanych K.M."/>
        </authorList>
    </citation>
    <scope>NUCLEOTIDE SEQUENCE [LARGE SCALE GENOMIC DNA]</scope>
    <source>
        <strain evidence="7">A1462</strain>
    </source>
</reference>
<feature type="transmembrane region" description="Helical" evidence="6">
    <location>
        <begin position="302"/>
        <end position="321"/>
    </location>
</feature>
<feature type="transmembrane region" description="Helical" evidence="6">
    <location>
        <begin position="82"/>
        <end position="106"/>
    </location>
</feature>
<evidence type="ECO:0000313" key="7">
    <source>
        <dbReference type="EMBL" id="RDH87869.1"/>
    </source>
</evidence>
<gene>
    <name evidence="7" type="ORF">DIZ78_04845</name>
</gene>
<evidence type="ECO:0000313" key="8">
    <source>
        <dbReference type="Proteomes" id="UP000254771"/>
    </source>
</evidence>
<keyword evidence="3 6" id="KW-0812">Transmembrane</keyword>
<feature type="transmembrane region" description="Helical" evidence="6">
    <location>
        <begin position="157"/>
        <end position="174"/>
    </location>
</feature>
<evidence type="ECO:0000256" key="2">
    <source>
        <dbReference type="ARBA" id="ARBA00022475"/>
    </source>
</evidence>
<sequence length="499" mass="55424">MILNVITSWAGYLVFIVAGFVMPRMIDNNIGQEALGIWDFCWSLVAYMRLTTMGLGSQLNRYIAKYRASEEFDEMRGTISTVLVIQAFIAVMVLLVVTALYFILPIFFAEKLGSNLEVAQGVMLFLGATFAAEMALEPAKGVITGYHRWGMHNAISSGFYLITVVGMITSLTMGGELVSISIIYFAVTLFGEIIRMIYARHICPELRFHLHSATWVRAKKLIHFGGKTFAAAIVPIILLQTTSIFIVSNLGPAALAVFTRPVAIVRHIETFVRKFTYVLIPTVGALHGAGKTEELKELLITTARYGVALTTPFLIAFVIYGDVIMTVWMGSEYVNMSIILILAVAYFLPISMDPFYRVLMGINMHGFIGKWSIIITLSSLVIGITALNITGWTLEGAALLIAVPIFITFGLLVPYHSCKVLDVPLSSFIVKVFFTPILSVIPFTLWLLLVRHLLGDRFVEILIYGSLGGGIILFIIYWIVLFPKPFKTKITKRILAFAK</sequence>
<evidence type="ECO:0000256" key="1">
    <source>
        <dbReference type="ARBA" id="ARBA00004651"/>
    </source>
</evidence>
<keyword evidence="5 6" id="KW-0472">Membrane</keyword>
<comment type="subcellular location">
    <subcellularLocation>
        <location evidence="1">Cell membrane</location>
        <topology evidence="1">Multi-pass membrane protein</topology>
    </subcellularLocation>
</comment>
<dbReference type="PANTHER" id="PTHR30250">
    <property type="entry name" value="PST FAMILY PREDICTED COLANIC ACID TRANSPORTER"/>
    <property type="match status" value="1"/>
</dbReference>
<feature type="transmembrane region" description="Helical" evidence="6">
    <location>
        <begin position="461"/>
        <end position="483"/>
    </location>
</feature>
<comment type="caution">
    <text evidence="7">The sequence shown here is derived from an EMBL/GenBank/DDBJ whole genome shotgun (WGS) entry which is preliminary data.</text>
</comment>
<accession>A0A370DRZ0</accession>
<proteinExistence type="predicted"/>